<gene>
    <name evidence="2" type="ORF">DJ568_07390</name>
</gene>
<dbReference type="OrthoDB" id="5381604at2"/>
<organism evidence="2 3">
    <name type="scientific">Mucilaginibacter hurinus</name>
    <dbReference type="NCBI Taxonomy" id="2201324"/>
    <lineage>
        <taxon>Bacteria</taxon>
        <taxon>Pseudomonadati</taxon>
        <taxon>Bacteroidota</taxon>
        <taxon>Sphingobacteriia</taxon>
        <taxon>Sphingobacteriales</taxon>
        <taxon>Sphingobacteriaceae</taxon>
        <taxon>Mucilaginibacter</taxon>
    </lineage>
</organism>
<evidence type="ECO:0000313" key="3">
    <source>
        <dbReference type="Proteomes" id="UP000253209"/>
    </source>
</evidence>
<dbReference type="InterPro" id="IPR035986">
    <property type="entry name" value="PKD_dom_sf"/>
</dbReference>
<reference evidence="2 3" key="1">
    <citation type="submission" date="2018-05" db="EMBL/GenBank/DDBJ databases">
        <title>Mucilaginibacter hurinus sp. nov., isolated from briquette warehouse soil.</title>
        <authorList>
            <person name="Choi L."/>
        </authorList>
    </citation>
    <scope>NUCLEOTIDE SEQUENCE [LARGE SCALE GENOMIC DNA]</scope>
    <source>
        <strain evidence="2 3">ZR32</strain>
    </source>
</reference>
<comment type="caution">
    <text evidence="2">The sequence shown here is derived from an EMBL/GenBank/DDBJ whole genome shotgun (WGS) entry which is preliminary data.</text>
</comment>
<dbReference type="InterPro" id="IPR013783">
    <property type="entry name" value="Ig-like_fold"/>
</dbReference>
<dbReference type="AlphaFoldDB" id="A0A367GR19"/>
<dbReference type="PROSITE" id="PS51257">
    <property type="entry name" value="PROKAR_LIPOPROTEIN"/>
    <property type="match status" value="1"/>
</dbReference>
<dbReference type="RefSeq" id="WP_114004615.1">
    <property type="nucleotide sequence ID" value="NZ_QGDC01000003.1"/>
</dbReference>
<accession>A0A367GR19</accession>
<dbReference type="Gene3D" id="2.60.40.10">
    <property type="entry name" value="Immunoglobulins"/>
    <property type="match status" value="1"/>
</dbReference>
<evidence type="ECO:0000259" key="1">
    <source>
        <dbReference type="PROSITE" id="PS50093"/>
    </source>
</evidence>
<dbReference type="InterPro" id="IPR000601">
    <property type="entry name" value="PKD_dom"/>
</dbReference>
<protein>
    <recommendedName>
        <fullName evidence="1">PKD domain-containing protein</fullName>
    </recommendedName>
</protein>
<dbReference type="Proteomes" id="UP000253209">
    <property type="component" value="Unassembled WGS sequence"/>
</dbReference>
<dbReference type="PROSITE" id="PS50093">
    <property type="entry name" value="PKD"/>
    <property type="match status" value="1"/>
</dbReference>
<evidence type="ECO:0000313" key="2">
    <source>
        <dbReference type="EMBL" id="RCH55700.1"/>
    </source>
</evidence>
<feature type="domain" description="PKD" evidence="1">
    <location>
        <begin position="65"/>
        <end position="128"/>
    </location>
</feature>
<dbReference type="Pfam" id="PF00801">
    <property type="entry name" value="PKD"/>
    <property type="match status" value="1"/>
</dbReference>
<name>A0A367GR19_9SPHI</name>
<dbReference type="InterPro" id="IPR022409">
    <property type="entry name" value="PKD/Chitinase_dom"/>
</dbReference>
<dbReference type="SUPFAM" id="SSF49299">
    <property type="entry name" value="PKD domain"/>
    <property type="match status" value="1"/>
</dbReference>
<keyword evidence="3" id="KW-1185">Reference proteome</keyword>
<sequence>MKLNIKIIALVLVTSVLGFSGCKKTQYSYGDIKNPGDLSINATVEGVTEATPNGDGKGNVTIDVSSTNAISYKFDFGDGKTQMVPSGKLTYKYNNPGTADYTITVNAIGAGGATSTISKKVTVFVAFVIPEVIVKGLTGGTSTSKVWVTDRETVGHVGVGPTDLFWPSYYEAGPNQRAECLYDDEITFAADANNNISMTIDNKGQSFFTEASTAFYGKTGPDNCYDFDVAAPRNLVFMDATSASTTENSTRIQFTVPGNGLINFGTGGTTYEILSISDTQVHLRNIGADGLAWYQKLKVKQ</sequence>
<proteinExistence type="predicted"/>
<dbReference type="CDD" id="cd00146">
    <property type="entry name" value="PKD"/>
    <property type="match status" value="1"/>
</dbReference>
<dbReference type="EMBL" id="QGDC01000003">
    <property type="protein sequence ID" value="RCH55700.1"/>
    <property type="molecule type" value="Genomic_DNA"/>
</dbReference>
<dbReference type="SMART" id="SM00089">
    <property type="entry name" value="PKD"/>
    <property type="match status" value="1"/>
</dbReference>